<proteinExistence type="predicted"/>
<organism evidence="1 2">
    <name type="scientific">Protopolystoma xenopodis</name>
    <dbReference type="NCBI Taxonomy" id="117903"/>
    <lineage>
        <taxon>Eukaryota</taxon>
        <taxon>Metazoa</taxon>
        <taxon>Spiralia</taxon>
        <taxon>Lophotrochozoa</taxon>
        <taxon>Platyhelminthes</taxon>
        <taxon>Monogenea</taxon>
        <taxon>Polyopisthocotylea</taxon>
        <taxon>Polystomatidea</taxon>
        <taxon>Polystomatidae</taxon>
        <taxon>Protopolystoma</taxon>
    </lineage>
</organism>
<dbReference type="AlphaFoldDB" id="A0A448WSU0"/>
<name>A0A448WSU0_9PLAT</name>
<gene>
    <name evidence="1" type="ORF">PXEA_LOCUS12779</name>
</gene>
<accession>A0A448WSU0</accession>
<reference evidence="1" key="1">
    <citation type="submission" date="2018-11" db="EMBL/GenBank/DDBJ databases">
        <authorList>
            <consortium name="Pathogen Informatics"/>
        </authorList>
    </citation>
    <scope>NUCLEOTIDE SEQUENCE</scope>
</reference>
<sequence length="274" mass="29862">MVVCTTKNEKAARRGRREEQFRSLSGDHHLVRSRRALVVTTNHLNRYRSQTGHDSLGNFASTASSPMSRLGDASFEGSSVGARPRTTRADRRRVRRLIRPIPSAHRVGLCSRLPEQLHVDISSASSTQSYLHSCSSSSASSAPFDAQLDLTFLPFVSFPAHPTRRNFFSICCLSPSVKMDFAPVQADLSLVNSVRRALVSQALTDRPPVGEASGLRGKLVNDRRTDPLSSYLLPFSPTFGTTNSPLPTTAAETVSVHLVAVIQMCIKGGSTTQL</sequence>
<comment type="caution">
    <text evidence="1">The sequence shown here is derived from an EMBL/GenBank/DDBJ whole genome shotgun (WGS) entry which is preliminary data.</text>
</comment>
<evidence type="ECO:0000313" key="2">
    <source>
        <dbReference type="Proteomes" id="UP000784294"/>
    </source>
</evidence>
<keyword evidence="2" id="KW-1185">Reference proteome</keyword>
<dbReference type="EMBL" id="CAAALY010041156">
    <property type="protein sequence ID" value="VEL19339.1"/>
    <property type="molecule type" value="Genomic_DNA"/>
</dbReference>
<dbReference type="Proteomes" id="UP000784294">
    <property type="component" value="Unassembled WGS sequence"/>
</dbReference>
<evidence type="ECO:0000313" key="1">
    <source>
        <dbReference type="EMBL" id="VEL19339.1"/>
    </source>
</evidence>
<protein>
    <submittedName>
        <fullName evidence="1">Uncharacterized protein</fullName>
    </submittedName>
</protein>